<dbReference type="GO" id="GO:0016705">
    <property type="term" value="F:oxidoreductase activity, acting on paired donors, with incorporation or reduction of molecular oxygen"/>
    <property type="evidence" value="ECO:0007669"/>
    <property type="project" value="InterPro"/>
</dbReference>
<dbReference type="VEuPathDB" id="VectorBase:RPRC009377"/>
<proteinExistence type="inferred from homology"/>
<comment type="similarity">
    <text evidence="1">Belongs to the cytochrome P450 family.</text>
</comment>
<organism evidence="3 4">
    <name type="scientific">Rhodnius prolixus</name>
    <name type="common">Triatomid bug</name>
    <dbReference type="NCBI Taxonomy" id="13249"/>
    <lineage>
        <taxon>Eukaryota</taxon>
        <taxon>Metazoa</taxon>
        <taxon>Ecdysozoa</taxon>
        <taxon>Arthropoda</taxon>
        <taxon>Hexapoda</taxon>
        <taxon>Insecta</taxon>
        <taxon>Pterygota</taxon>
        <taxon>Neoptera</taxon>
        <taxon>Paraneoptera</taxon>
        <taxon>Hemiptera</taxon>
        <taxon>Heteroptera</taxon>
        <taxon>Panheteroptera</taxon>
        <taxon>Cimicomorpha</taxon>
        <taxon>Reduviidae</taxon>
        <taxon>Triatominae</taxon>
        <taxon>Rhodnius</taxon>
    </lineage>
</organism>
<dbReference type="PANTHER" id="PTHR24299">
    <property type="entry name" value="CYTOCHROME P450 FAMILY 1"/>
    <property type="match status" value="1"/>
</dbReference>
<dbReference type="Proteomes" id="UP000015103">
    <property type="component" value="Unassembled WGS sequence"/>
</dbReference>
<dbReference type="EMBL" id="ACPB03020602">
    <property type="status" value="NOT_ANNOTATED_CDS"/>
    <property type="molecule type" value="Genomic_DNA"/>
</dbReference>
<dbReference type="InterPro" id="IPR001128">
    <property type="entry name" value="Cyt_P450"/>
</dbReference>
<dbReference type="EnsemblMetazoa" id="RPRC009377-RA">
    <property type="protein sequence ID" value="RPRC009377-PA"/>
    <property type="gene ID" value="RPRC009377"/>
</dbReference>
<evidence type="ECO:0000256" key="2">
    <source>
        <dbReference type="ARBA" id="ARBA00023033"/>
    </source>
</evidence>
<dbReference type="GO" id="GO:0020037">
    <property type="term" value="F:heme binding"/>
    <property type="evidence" value="ECO:0007669"/>
    <property type="project" value="InterPro"/>
</dbReference>
<keyword evidence="2" id="KW-0560">Oxidoreductase</keyword>
<dbReference type="InterPro" id="IPR036396">
    <property type="entry name" value="Cyt_P450_sf"/>
</dbReference>
<dbReference type="PANTHER" id="PTHR24299:SF21">
    <property type="entry name" value="OS09G0441600 PROTEIN"/>
    <property type="match status" value="1"/>
</dbReference>
<evidence type="ECO:0000313" key="4">
    <source>
        <dbReference type="Proteomes" id="UP000015103"/>
    </source>
</evidence>
<keyword evidence="4" id="KW-1185">Reference proteome</keyword>
<protein>
    <recommendedName>
        <fullName evidence="5">Cytochrome</fullName>
    </recommendedName>
</protein>
<reference evidence="3" key="1">
    <citation type="submission" date="2015-05" db="UniProtKB">
        <authorList>
            <consortium name="EnsemblMetazoa"/>
        </authorList>
    </citation>
    <scope>IDENTIFICATION</scope>
</reference>
<dbReference type="GO" id="GO:0004497">
    <property type="term" value="F:monooxygenase activity"/>
    <property type="evidence" value="ECO:0007669"/>
    <property type="project" value="UniProtKB-KW"/>
</dbReference>
<sequence length="115" mass="13248">MTSYMPGLTWQLATILVGLFGILWWLKRNWRLPPGPWSLPLVGYLPFMDPKQPYRTLSDLARKYGPIYFLRLGCVKTVVVTDPMIIKNALNRNDFTARADLYVTHGIMGGYGDYY</sequence>
<evidence type="ECO:0000313" key="3">
    <source>
        <dbReference type="EnsemblMetazoa" id="RPRC009377-PA"/>
    </source>
</evidence>
<dbReference type="STRING" id="13249.T1HZA7"/>
<dbReference type="GO" id="GO:0005506">
    <property type="term" value="F:iron ion binding"/>
    <property type="evidence" value="ECO:0007669"/>
    <property type="project" value="InterPro"/>
</dbReference>
<evidence type="ECO:0008006" key="5">
    <source>
        <dbReference type="Google" id="ProtNLM"/>
    </source>
</evidence>
<keyword evidence="2" id="KW-0503">Monooxygenase</keyword>
<name>T1HZA7_RHOPR</name>
<dbReference type="OMA" id="VVHDHDI"/>
<dbReference type="Pfam" id="PF00067">
    <property type="entry name" value="p450"/>
    <property type="match status" value="1"/>
</dbReference>
<dbReference type="EMBL" id="ACPB03020603">
    <property type="status" value="NOT_ANNOTATED_CDS"/>
    <property type="molecule type" value="Genomic_DNA"/>
</dbReference>
<dbReference type="eggNOG" id="KOG0156">
    <property type="taxonomic scope" value="Eukaryota"/>
</dbReference>
<dbReference type="InParanoid" id="T1HZA7"/>
<accession>T1HZA7</accession>
<dbReference type="AlphaFoldDB" id="T1HZA7"/>
<dbReference type="HOGENOM" id="CLU_001570_26_10_1"/>
<evidence type="ECO:0000256" key="1">
    <source>
        <dbReference type="ARBA" id="ARBA00010617"/>
    </source>
</evidence>
<dbReference type="SUPFAM" id="SSF48264">
    <property type="entry name" value="Cytochrome P450"/>
    <property type="match status" value="1"/>
</dbReference>
<dbReference type="Gene3D" id="1.10.630.10">
    <property type="entry name" value="Cytochrome P450"/>
    <property type="match status" value="1"/>
</dbReference>